<dbReference type="GO" id="GO:0051920">
    <property type="term" value="F:peroxiredoxin activity"/>
    <property type="evidence" value="ECO:0007669"/>
    <property type="project" value="InterPro"/>
</dbReference>
<comment type="caution">
    <text evidence="2">The sequence shown here is derived from an EMBL/GenBank/DDBJ whole genome shotgun (WGS) entry which is preliminary data.</text>
</comment>
<dbReference type="AlphaFoldDB" id="A0A7W6RCD9"/>
<dbReference type="Proteomes" id="UP000554286">
    <property type="component" value="Unassembled WGS sequence"/>
</dbReference>
<dbReference type="Gene3D" id="1.20.1290.10">
    <property type="entry name" value="AhpD-like"/>
    <property type="match status" value="1"/>
</dbReference>
<dbReference type="InterPro" id="IPR003779">
    <property type="entry name" value="CMD-like"/>
</dbReference>
<evidence type="ECO:0000313" key="2">
    <source>
        <dbReference type="EMBL" id="MBB4265767.1"/>
    </source>
</evidence>
<name>A0A7W6RCD9_9PROT</name>
<sequence>MTDFVQIGRDLAAGMADLAKAEPETMSAFKALMAATAGQDQELSVKVKELIALAIAITVRCDGCIAHHVKLVVDAGATRGEVVETIGVAQLMGGGPSTVYGVEALRAYDQFAAVTANAA</sequence>
<proteinExistence type="predicted"/>
<keyword evidence="2" id="KW-0560">Oxidoreductase</keyword>
<keyword evidence="2" id="KW-0575">Peroxidase</keyword>
<dbReference type="PANTHER" id="PTHR33930:SF2">
    <property type="entry name" value="BLR3452 PROTEIN"/>
    <property type="match status" value="1"/>
</dbReference>
<dbReference type="RefSeq" id="WP_184043459.1">
    <property type="nucleotide sequence ID" value="NZ_JACIGK010000008.1"/>
</dbReference>
<dbReference type="Pfam" id="PF02627">
    <property type="entry name" value="CMD"/>
    <property type="match status" value="1"/>
</dbReference>
<dbReference type="EMBL" id="JACIGK010000008">
    <property type="protein sequence ID" value="MBB4265767.1"/>
    <property type="molecule type" value="Genomic_DNA"/>
</dbReference>
<evidence type="ECO:0000313" key="3">
    <source>
        <dbReference type="Proteomes" id="UP000554286"/>
    </source>
</evidence>
<dbReference type="NCBIfam" id="TIGR00778">
    <property type="entry name" value="ahpD_dom"/>
    <property type="match status" value="1"/>
</dbReference>
<evidence type="ECO:0000259" key="1">
    <source>
        <dbReference type="Pfam" id="PF02627"/>
    </source>
</evidence>
<feature type="domain" description="Carboxymuconolactone decarboxylase-like" evidence="1">
    <location>
        <begin position="23"/>
        <end position="106"/>
    </location>
</feature>
<dbReference type="SUPFAM" id="SSF69118">
    <property type="entry name" value="AhpD-like"/>
    <property type="match status" value="1"/>
</dbReference>
<keyword evidence="3" id="KW-1185">Reference proteome</keyword>
<accession>A0A7W6RCD9</accession>
<organism evidence="2 3">
    <name type="scientific">Roseospira visakhapatnamensis</name>
    <dbReference type="NCBI Taxonomy" id="390880"/>
    <lineage>
        <taxon>Bacteria</taxon>
        <taxon>Pseudomonadati</taxon>
        <taxon>Pseudomonadota</taxon>
        <taxon>Alphaproteobacteria</taxon>
        <taxon>Rhodospirillales</taxon>
        <taxon>Rhodospirillaceae</taxon>
        <taxon>Roseospira</taxon>
    </lineage>
</organism>
<dbReference type="InterPro" id="IPR029032">
    <property type="entry name" value="AhpD-like"/>
</dbReference>
<dbReference type="InterPro" id="IPR004675">
    <property type="entry name" value="AhpD_core"/>
</dbReference>
<reference evidence="2 3" key="1">
    <citation type="submission" date="2020-08" db="EMBL/GenBank/DDBJ databases">
        <title>Genome sequencing of Purple Non-Sulfur Bacteria from various extreme environments.</title>
        <authorList>
            <person name="Mayer M."/>
        </authorList>
    </citation>
    <scope>NUCLEOTIDE SEQUENCE [LARGE SCALE GENOMIC DNA]</scope>
    <source>
        <strain evidence="2 3">JA131</strain>
    </source>
</reference>
<protein>
    <submittedName>
        <fullName evidence="2">AhpD family alkylhydroperoxidase</fullName>
    </submittedName>
</protein>
<dbReference type="PANTHER" id="PTHR33930">
    <property type="entry name" value="ALKYL HYDROPEROXIDE REDUCTASE AHPD"/>
    <property type="match status" value="1"/>
</dbReference>
<gene>
    <name evidence="2" type="ORF">GGD89_001391</name>
</gene>